<keyword evidence="1" id="KW-0732">Signal</keyword>
<evidence type="ECO:0000256" key="1">
    <source>
        <dbReference type="SAM" id="SignalP"/>
    </source>
</evidence>
<evidence type="ECO:0000313" key="2">
    <source>
        <dbReference type="EMBL" id="MFD0918056.1"/>
    </source>
</evidence>
<reference evidence="3" key="1">
    <citation type="journal article" date="2019" name="Int. J. Syst. Evol. Microbiol.">
        <title>The Global Catalogue of Microorganisms (GCM) 10K type strain sequencing project: providing services to taxonomists for standard genome sequencing and annotation.</title>
        <authorList>
            <consortium name="The Broad Institute Genomics Platform"/>
            <consortium name="The Broad Institute Genome Sequencing Center for Infectious Disease"/>
            <person name="Wu L."/>
            <person name="Ma J."/>
        </authorList>
    </citation>
    <scope>NUCLEOTIDE SEQUENCE [LARGE SCALE GENOMIC DNA]</scope>
    <source>
        <strain evidence="3">CCUG 60023</strain>
    </source>
</reference>
<protein>
    <submittedName>
        <fullName evidence="2">Cell envelope integrity EipB family protein</fullName>
    </submittedName>
</protein>
<comment type="caution">
    <text evidence="2">The sequence shown here is derived from an EMBL/GenBank/DDBJ whole genome shotgun (WGS) entry which is preliminary data.</text>
</comment>
<dbReference type="Pfam" id="PF08904">
    <property type="entry name" value="EipB_like"/>
    <property type="match status" value="1"/>
</dbReference>
<evidence type="ECO:0000313" key="3">
    <source>
        <dbReference type="Proteomes" id="UP001597101"/>
    </source>
</evidence>
<sequence length="274" mass="30223">MTKALFASVLIASLSASSVGYAASSLKPHRAVYDLVLDQASNRSGITSMEGRIVYEVTGSACEGFASRYRFQTEVRVGGKDFINDQRNTTFESGDGTSFNFVTQYYLNGQLEQDMRGAAEKTDEGLEVKISKPEEREVVLEDAVFMNTHMEMIMEAATKGETVMQARVFDGSDDGDSLVDTTTIIGVERSLDNAQKDEPETVLKALGTKTAWPVSVSYFNADQIIGGGERIPHYQISFLLQSDGISRDLKMRYTDYSLFGTLVNIEYLPSEPCN</sequence>
<dbReference type="InterPro" id="IPR015000">
    <property type="entry name" value="EipB-like"/>
</dbReference>
<dbReference type="Proteomes" id="UP001597101">
    <property type="component" value="Unassembled WGS sequence"/>
</dbReference>
<dbReference type="RefSeq" id="WP_377213905.1">
    <property type="nucleotide sequence ID" value="NZ_JBHTJV010000026.1"/>
</dbReference>
<feature type="signal peptide" evidence="1">
    <location>
        <begin position="1"/>
        <end position="22"/>
    </location>
</feature>
<feature type="chain" id="PRO_5045103765" evidence="1">
    <location>
        <begin position="23"/>
        <end position="274"/>
    </location>
</feature>
<accession>A0ABW3FMW1</accession>
<organism evidence="2 3">
    <name type="scientific">Pseudahrensia aquimaris</name>
    <dbReference type="NCBI Taxonomy" id="744461"/>
    <lineage>
        <taxon>Bacteria</taxon>
        <taxon>Pseudomonadati</taxon>
        <taxon>Pseudomonadota</taxon>
        <taxon>Alphaproteobacteria</taxon>
        <taxon>Hyphomicrobiales</taxon>
        <taxon>Ahrensiaceae</taxon>
        <taxon>Pseudahrensia</taxon>
    </lineage>
</organism>
<gene>
    <name evidence="2" type="ORF">ACFQ14_16760</name>
</gene>
<dbReference type="EMBL" id="JBHTJV010000026">
    <property type="protein sequence ID" value="MFD0918056.1"/>
    <property type="molecule type" value="Genomic_DNA"/>
</dbReference>
<proteinExistence type="predicted"/>
<keyword evidence="3" id="KW-1185">Reference proteome</keyword>
<name>A0ABW3FMW1_9HYPH</name>